<comment type="catalytic activity">
    <reaction evidence="13">
        <text>Endonucleolytic cleavage of single-stranded RNA in A- and U-rich regions.</text>
        <dbReference type="EC" id="3.1.26.12"/>
    </reaction>
</comment>
<dbReference type="InterPro" id="IPR012340">
    <property type="entry name" value="NA-bd_OB-fold"/>
</dbReference>
<comment type="cofactor">
    <cofactor evidence="1">
        <name>Mg(2+)</name>
        <dbReference type="ChEBI" id="CHEBI:18420"/>
    </cofactor>
</comment>
<name>A0A411YBT8_9ACTN</name>
<keyword evidence="18" id="KW-1185">Reference proteome</keyword>
<dbReference type="Gene3D" id="2.40.50.140">
    <property type="entry name" value="Nucleic acid-binding proteins"/>
    <property type="match status" value="1"/>
</dbReference>
<evidence type="ECO:0000256" key="10">
    <source>
        <dbReference type="ARBA" id="ARBA00022833"/>
    </source>
</evidence>
<sequence>MSEEARRTIAEGPPRRMLVETGTKRTQIAVLEERDLVEHYVTDRDDTSYVGNIYKGRVQNVLPGMEAAFIDIGKGRNGVLYAGEVNYDEADLDGEVPRIEQTLKPGQPVLVQVTKDPMGSKGARLTQSLSIAGRFCVLAPGEGMLGISRKLPDDERERLRGILESVRPEGFGLIVRTAAEGATHEQLEADVTRLVEKWRIVQDRADKVKPLEPVYEEPGLVIRVIRDIFGPEYTELVVDDRELAEQVRTYLADVSPEHVDKVRVEEPDDGLFEAYQVTTQIRRALEKKVWLKSGGYLIIEKTEAMWVIDVNTGKFVGKSNLEETVLRNNLEAAEEIARQLRLRDMGGIIVIDFVDMLVPANRDEVLKRFKRALARDKTKSRVMEISKLGLVQMTRKNVSQGLTESFTVECDCCDGRGAQIVDLG</sequence>
<dbReference type="Pfam" id="PF10150">
    <property type="entry name" value="RNase_E_G"/>
    <property type="match status" value="1"/>
</dbReference>
<keyword evidence="10" id="KW-0862">Zinc</keyword>
<comment type="cofactor">
    <cofactor evidence="2">
        <name>Zn(2+)</name>
        <dbReference type="ChEBI" id="CHEBI:29105"/>
    </cofactor>
</comment>
<dbReference type="Proteomes" id="UP000291469">
    <property type="component" value="Chromosome"/>
</dbReference>
<evidence type="ECO:0000256" key="15">
    <source>
        <dbReference type="ARBA" id="ARBA00072999"/>
    </source>
</evidence>
<dbReference type="NCBIfam" id="TIGR00757">
    <property type="entry name" value="RNaseEG"/>
    <property type="match status" value="1"/>
</dbReference>
<dbReference type="InterPro" id="IPR003029">
    <property type="entry name" value="S1_domain"/>
</dbReference>
<dbReference type="PANTHER" id="PTHR30001:SF0">
    <property type="entry name" value="RIBONUCLEASE G"/>
    <property type="match status" value="1"/>
</dbReference>
<reference evidence="17 18" key="1">
    <citation type="submission" date="2019-01" db="EMBL/GenBank/DDBJ databases">
        <title>Egibacter rhizosphaerae EGI 80759T.</title>
        <authorList>
            <person name="Chen D.-D."/>
            <person name="Tian Y."/>
            <person name="Jiao J.-Y."/>
            <person name="Zhang X.-T."/>
            <person name="Zhang Y.-G."/>
            <person name="Zhang Y."/>
            <person name="Xiao M."/>
            <person name="Shu W.-S."/>
            <person name="Li W.-J."/>
        </authorList>
    </citation>
    <scope>NUCLEOTIDE SEQUENCE [LARGE SCALE GENOMIC DNA]</scope>
    <source>
        <strain evidence="17 18">EGI 80759</strain>
    </source>
</reference>
<evidence type="ECO:0000256" key="13">
    <source>
        <dbReference type="ARBA" id="ARBA00050524"/>
    </source>
</evidence>
<dbReference type="GO" id="GO:0008995">
    <property type="term" value="F:ribonuclease E activity"/>
    <property type="evidence" value="ECO:0007669"/>
    <property type="project" value="UniProtKB-EC"/>
</dbReference>
<dbReference type="GO" id="GO:0008033">
    <property type="term" value="P:tRNA processing"/>
    <property type="evidence" value="ECO:0007669"/>
    <property type="project" value="UniProtKB-KW"/>
</dbReference>
<evidence type="ECO:0000256" key="6">
    <source>
        <dbReference type="ARBA" id="ARBA00022664"/>
    </source>
</evidence>
<gene>
    <name evidence="17" type="ORF">ER308_03170</name>
</gene>
<protein>
    <recommendedName>
        <fullName evidence="15">Ribonuclease E</fullName>
        <ecNumber evidence="14">3.1.26.12</ecNumber>
    </recommendedName>
</protein>
<evidence type="ECO:0000256" key="3">
    <source>
        <dbReference type="ARBA" id="ARBA00004496"/>
    </source>
</evidence>
<evidence type="ECO:0000256" key="5">
    <source>
        <dbReference type="ARBA" id="ARBA00022490"/>
    </source>
</evidence>
<dbReference type="SMART" id="SM00316">
    <property type="entry name" value="S1"/>
    <property type="match status" value="1"/>
</dbReference>
<evidence type="ECO:0000313" key="17">
    <source>
        <dbReference type="EMBL" id="QBI18656.1"/>
    </source>
</evidence>
<dbReference type="PROSITE" id="PS50126">
    <property type="entry name" value="S1"/>
    <property type="match status" value="1"/>
</dbReference>
<evidence type="ECO:0000256" key="7">
    <source>
        <dbReference type="ARBA" id="ARBA00022694"/>
    </source>
</evidence>
<dbReference type="FunFam" id="2.40.50.140:FF:000066">
    <property type="entry name" value="Ribonuclease E"/>
    <property type="match status" value="1"/>
</dbReference>
<evidence type="ECO:0000256" key="8">
    <source>
        <dbReference type="ARBA" id="ARBA00022723"/>
    </source>
</evidence>
<dbReference type="InterPro" id="IPR004659">
    <property type="entry name" value="RNase_E/G"/>
</dbReference>
<dbReference type="EC" id="3.1.26.12" evidence="14"/>
<dbReference type="KEGG" id="erz:ER308_03170"/>
<evidence type="ECO:0000256" key="12">
    <source>
        <dbReference type="ARBA" id="ARBA00022884"/>
    </source>
</evidence>
<evidence type="ECO:0000259" key="16">
    <source>
        <dbReference type="PROSITE" id="PS50126"/>
    </source>
</evidence>
<dbReference type="GO" id="GO:0005737">
    <property type="term" value="C:cytoplasm"/>
    <property type="evidence" value="ECO:0007669"/>
    <property type="project" value="UniProtKB-SubCell"/>
</dbReference>
<dbReference type="GO" id="GO:0006364">
    <property type="term" value="P:rRNA processing"/>
    <property type="evidence" value="ECO:0007669"/>
    <property type="project" value="TreeGrafter"/>
</dbReference>
<evidence type="ECO:0000256" key="11">
    <source>
        <dbReference type="ARBA" id="ARBA00022842"/>
    </source>
</evidence>
<keyword evidence="7" id="KW-0819">tRNA processing</keyword>
<evidence type="ECO:0000256" key="1">
    <source>
        <dbReference type="ARBA" id="ARBA00001946"/>
    </source>
</evidence>
<dbReference type="CDD" id="cd04453">
    <property type="entry name" value="S1_RNase_E"/>
    <property type="match status" value="1"/>
</dbReference>
<keyword evidence="5" id="KW-0963">Cytoplasm</keyword>
<keyword evidence="6" id="KW-0507">mRNA processing</keyword>
<dbReference type="GO" id="GO:0046872">
    <property type="term" value="F:metal ion binding"/>
    <property type="evidence" value="ECO:0007669"/>
    <property type="project" value="UniProtKB-KW"/>
</dbReference>
<feature type="domain" description="S1 motif" evidence="16">
    <location>
        <begin position="51"/>
        <end position="128"/>
    </location>
</feature>
<comment type="similarity">
    <text evidence="4">Belongs to the RNase E/G family.</text>
</comment>
<comment type="subcellular location">
    <subcellularLocation>
        <location evidence="3">Cytoplasm</location>
    </subcellularLocation>
</comment>
<dbReference type="AlphaFoldDB" id="A0A411YBT8"/>
<evidence type="ECO:0000256" key="9">
    <source>
        <dbReference type="ARBA" id="ARBA00022801"/>
    </source>
</evidence>
<dbReference type="InterPro" id="IPR019307">
    <property type="entry name" value="RNA-bd_AU-1/RNase_E/G"/>
</dbReference>
<dbReference type="EMBL" id="CP036402">
    <property type="protein sequence ID" value="QBI18656.1"/>
    <property type="molecule type" value="Genomic_DNA"/>
</dbReference>
<proteinExistence type="inferred from homology"/>
<keyword evidence="12" id="KW-0694">RNA-binding</keyword>
<keyword evidence="11" id="KW-0460">Magnesium</keyword>
<dbReference type="OrthoDB" id="9804278at2"/>
<dbReference type="SUPFAM" id="SSF50249">
    <property type="entry name" value="Nucleic acid-binding proteins"/>
    <property type="match status" value="1"/>
</dbReference>
<keyword evidence="8" id="KW-0479">Metal-binding</keyword>
<evidence type="ECO:0000256" key="14">
    <source>
        <dbReference type="ARBA" id="ARBA00066879"/>
    </source>
</evidence>
<accession>A0A411YBT8</accession>
<evidence type="ECO:0000313" key="18">
    <source>
        <dbReference type="Proteomes" id="UP000291469"/>
    </source>
</evidence>
<organism evidence="17 18">
    <name type="scientific">Egibacter rhizosphaerae</name>
    <dbReference type="NCBI Taxonomy" id="1670831"/>
    <lineage>
        <taxon>Bacteria</taxon>
        <taxon>Bacillati</taxon>
        <taxon>Actinomycetota</taxon>
        <taxon>Nitriliruptoria</taxon>
        <taxon>Egibacterales</taxon>
        <taxon>Egibacteraceae</taxon>
        <taxon>Egibacter</taxon>
    </lineage>
</organism>
<dbReference type="GO" id="GO:0003723">
    <property type="term" value="F:RNA binding"/>
    <property type="evidence" value="ECO:0007669"/>
    <property type="project" value="UniProtKB-KW"/>
</dbReference>
<dbReference type="PANTHER" id="PTHR30001">
    <property type="entry name" value="RIBONUCLEASE"/>
    <property type="match status" value="1"/>
</dbReference>
<evidence type="ECO:0000256" key="4">
    <source>
        <dbReference type="ARBA" id="ARBA00005522"/>
    </source>
</evidence>
<evidence type="ECO:0000256" key="2">
    <source>
        <dbReference type="ARBA" id="ARBA00001947"/>
    </source>
</evidence>
<dbReference type="GO" id="GO:0006397">
    <property type="term" value="P:mRNA processing"/>
    <property type="evidence" value="ECO:0007669"/>
    <property type="project" value="UniProtKB-KW"/>
</dbReference>
<keyword evidence="9" id="KW-0378">Hydrolase</keyword>